<gene>
    <name evidence="2" type="ORF">F5X68DRAFT_264499</name>
</gene>
<reference evidence="2" key="1">
    <citation type="journal article" date="2021" name="Nat. Commun.">
        <title>Genetic determinants of endophytism in the Arabidopsis root mycobiome.</title>
        <authorList>
            <person name="Mesny F."/>
            <person name="Miyauchi S."/>
            <person name="Thiergart T."/>
            <person name="Pickel B."/>
            <person name="Atanasova L."/>
            <person name="Karlsson M."/>
            <person name="Huettel B."/>
            <person name="Barry K.W."/>
            <person name="Haridas S."/>
            <person name="Chen C."/>
            <person name="Bauer D."/>
            <person name="Andreopoulos W."/>
            <person name="Pangilinan J."/>
            <person name="LaButti K."/>
            <person name="Riley R."/>
            <person name="Lipzen A."/>
            <person name="Clum A."/>
            <person name="Drula E."/>
            <person name="Henrissat B."/>
            <person name="Kohler A."/>
            <person name="Grigoriev I.V."/>
            <person name="Martin F.M."/>
            <person name="Hacquard S."/>
        </authorList>
    </citation>
    <scope>NUCLEOTIDE SEQUENCE</scope>
    <source>
        <strain evidence="2">MPI-SDFR-AT-0117</strain>
    </source>
</reference>
<dbReference type="Proteomes" id="UP000770015">
    <property type="component" value="Unassembled WGS sequence"/>
</dbReference>
<name>A0A9P9A881_9PEZI</name>
<dbReference type="SUPFAM" id="SSF52096">
    <property type="entry name" value="ClpP/crotonase"/>
    <property type="match status" value="1"/>
</dbReference>
<dbReference type="Gene3D" id="3.90.226.10">
    <property type="entry name" value="2-enoyl-CoA Hydratase, Chain A, domain 1"/>
    <property type="match status" value="1"/>
</dbReference>
<comment type="caution">
    <text evidence="2">The sequence shown here is derived from an EMBL/GenBank/DDBJ whole genome shotgun (WGS) entry which is preliminary data.</text>
</comment>
<protein>
    <submittedName>
        <fullName evidence="2">ClpP/crotonase-like domain-containing protein</fullName>
    </submittedName>
</protein>
<dbReference type="InterPro" id="IPR001753">
    <property type="entry name" value="Enoyl-CoA_hydra/iso"/>
</dbReference>
<dbReference type="OrthoDB" id="10253869at2759"/>
<dbReference type="AlphaFoldDB" id="A0A9P9A881"/>
<dbReference type="Pfam" id="PF00378">
    <property type="entry name" value="ECH_1"/>
    <property type="match status" value="1"/>
</dbReference>
<dbReference type="EMBL" id="JAGSXJ010000025">
    <property type="protein sequence ID" value="KAH6675393.1"/>
    <property type="molecule type" value="Genomic_DNA"/>
</dbReference>
<dbReference type="InterPro" id="IPR051683">
    <property type="entry name" value="Enoyl-CoA_Hydratase/Isomerase"/>
</dbReference>
<accession>A0A9P9A881</accession>
<organism evidence="2 3">
    <name type="scientific">Plectosphaerella plurivora</name>
    <dbReference type="NCBI Taxonomy" id="936078"/>
    <lineage>
        <taxon>Eukaryota</taxon>
        <taxon>Fungi</taxon>
        <taxon>Dikarya</taxon>
        <taxon>Ascomycota</taxon>
        <taxon>Pezizomycotina</taxon>
        <taxon>Sordariomycetes</taxon>
        <taxon>Hypocreomycetidae</taxon>
        <taxon>Glomerellales</taxon>
        <taxon>Plectosphaerellaceae</taxon>
        <taxon>Plectosphaerella</taxon>
    </lineage>
</organism>
<proteinExistence type="inferred from homology"/>
<evidence type="ECO:0000256" key="1">
    <source>
        <dbReference type="ARBA" id="ARBA00005254"/>
    </source>
</evidence>
<dbReference type="PANTHER" id="PTHR42964">
    <property type="entry name" value="ENOYL-COA HYDRATASE"/>
    <property type="match status" value="1"/>
</dbReference>
<evidence type="ECO:0000313" key="3">
    <source>
        <dbReference type="Proteomes" id="UP000770015"/>
    </source>
</evidence>
<dbReference type="PANTHER" id="PTHR42964:SF1">
    <property type="entry name" value="POLYKETIDE BIOSYNTHESIS ENOYL-COA HYDRATASE PKSH-RELATED"/>
    <property type="match status" value="1"/>
</dbReference>
<comment type="similarity">
    <text evidence="1">Belongs to the enoyl-CoA hydratase/isomerase family.</text>
</comment>
<keyword evidence="3" id="KW-1185">Reference proteome</keyword>
<sequence length="291" mass="31705">MAKHQEWHRDASLQPTPSPEFLIARRGPVVKIELTRPKSRNSLTSDLVSGLKDAYSRIARDPSIFRIYLTGQGSVFCAGMNLAPPKAGSPSNEEANRAQLADFKGLLQAIENAPQVTVALINGPCYGGGNGLAFANDIRVSVRDATFNLTEVKLGLAPCAISPVLAREWGLALCRTAMLTARPVAAKELRAIGAIYALANDVDHLQGEVKEELEKRLRASAPGASSVCKELVKVAWTSPGGKEQDEVVARSFVDMMTPSKEARHGIQQFKKGVREVDWEKFWETELGKSRL</sequence>
<dbReference type="CDD" id="cd06558">
    <property type="entry name" value="crotonase-like"/>
    <property type="match status" value="1"/>
</dbReference>
<evidence type="ECO:0000313" key="2">
    <source>
        <dbReference type="EMBL" id="KAH6675393.1"/>
    </source>
</evidence>
<dbReference type="InterPro" id="IPR029045">
    <property type="entry name" value="ClpP/crotonase-like_dom_sf"/>
</dbReference>